<dbReference type="Proteomes" id="UP000078486">
    <property type="component" value="Unassembled WGS sequence"/>
</dbReference>
<evidence type="ECO:0000313" key="1">
    <source>
        <dbReference type="EMBL" id="OAM89487.1"/>
    </source>
</evidence>
<reference evidence="1 2" key="1">
    <citation type="submission" date="2016-01" db="EMBL/GenBank/DDBJ databases">
        <title>High potential of lignocellulose degradation of a new Verrucomicrobia species.</title>
        <authorList>
            <person name="Wang Y."/>
            <person name="Shi Y."/>
            <person name="Qiu Z."/>
            <person name="Liu S."/>
            <person name="Yang H."/>
        </authorList>
    </citation>
    <scope>NUCLEOTIDE SEQUENCE [LARGE SCALE GENOMIC DNA]</scope>
    <source>
        <strain evidence="1 2">TSB47</strain>
    </source>
</reference>
<name>A0A178IJM6_9BACT</name>
<gene>
    <name evidence="1" type="ORF">AW736_13065</name>
</gene>
<keyword evidence="2" id="KW-1185">Reference proteome</keyword>
<sequence length="287" mass="31088">MIRTSKNKIMPNQKIEYPKTLTTAAWKKAKSIFNNNTGISETLRAAEAAFRAASADIDAINNIYAGDSADGKFLNISGYPAFLADCKRLTNSKAVENYKKSLWTVRDQCKKVAAEKSMSSKQKGIVLDMAKTADLQSVSVNANSISGFLTQEAKRWSSSFDSVLEATFGPVKLKAAAGRAVTFLKTVKGQATPEAKLKEFNKGITTAARDITQILMNRVNNKYQIPYTASSSEKQAAEGLVKFANNNHAATAKNLDAEIKEVESLLRITASVTATKAPTCKELFGGP</sequence>
<proteinExistence type="predicted"/>
<comment type="caution">
    <text evidence="1">The sequence shown here is derived from an EMBL/GenBank/DDBJ whole genome shotgun (WGS) entry which is preliminary data.</text>
</comment>
<dbReference type="AlphaFoldDB" id="A0A178IJM6"/>
<accession>A0A178IJM6</accession>
<protein>
    <submittedName>
        <fullName evidence="1">Uncharacterized protein</fullName>
    </submittedName>
</protein>
<evidence type="ECO:0000313" key="2">
    <source>
        <dbReference type="Proteomes" id="UP000078486"/>
    </source>
</evidence>
<organism evidence="1 2">
    <name type="scientific">Termitidicoccus mucosus</name>
    <dbReference type="NCBI Taxonomy" id="1184151"/>
    <lineage>
        <taxon>Bacteria</taxon>
        <taxon>Pseudomonadati</taxon>
        <taxon>Verrucomicrobiota</taxon>
        <taxon>Opitutia</taxon>
        <taxon>Opitutales</taxon>
        <taxon>Opitutaceae</taxon>
        <taxon>Termitidicoccus</taxon>
    </lineage>
</organism>
<dbReference type="EMBL" id="LRRQ01000093">
    <property type="protein sequence ID" value="OAM89487.1"/>
    <property type="molecule type" value="Genomic_DNA"/>
</dbReference>